<feature type="transmembrane region" description="Helical" evidence="2">
    <location>
        <begin position="159"/>
        <end position="180"/>
    </location>
</feature>
<dbReference type="STRING" id="3818.A0A444YRH3"/>
<evidence type="ECO:0000313" key="3">
    <source>
        <dbReference type="EMBL" id="RYR04523.1"/>
    </source>
</evidence>
<evidence type="ECO:0000313" key="4">
    <source>
        <dbReference type="Proteomes" id="UP000289738"/>
    </source>
</evidence>
<keyword evidence="2" id="KW-1133">Transmembrane helix</keyword>
<comment type="caution">
    <text evidence="3">The sequence shown here is derived from an EMBL/GenBank/DDBJ whole genome shotgun (WGS) entry which is preliminary data.</text>
</comment>
<organism evidence="3 4">
    <name type="scientific">Arachis hypogaea</name>
    <name type="common">Peanut</name>
    <dbReference type="NCBI Taxonomy" id="3818"/>
    <lineage>
        <taxon>Eukaryota</taxon>
        <taxon>Viridiplantae</taxon>
        <taxon>Streptophyta</taxon>
        <taxon>Embryophyta</taxon>
        <taxon>Tracheophyta</taxon>
        <taxon>Spermatophyta</taxon>
        <taxon>Magnoliopsida</taxon>
        <taxon>eudicotyledons</taxon>
        <taxon>Gunneridae</taxon>
        <taxon>Pentapetalae</taxon>
        <taxon>rosids</taxon>
        <taxon>fabids</taxon>
        <taxon>Fabales</taxon>
        <taxon>Fabaceae</taxon>
        <taxon>Papilionoideae</taxon>
        <taxon>50 kb inversion clade</taxon>
        <taxon>dalbergioids sensu lato</taxon>
        <taxon>Dalbergieae</taxon>
        <taxon>Pterocarpus clade</taxon>
        <taxon>Arachis</taxon>
    </lineage>
</organism>
<dbReference type="Gene3D" id="1.20.1110.10">
    <property type="entry name" value="Calcium-transporting ATPase, transmembrane domain"/>
    <property type="match status" value="1"/>
</dbReference>
<dbReference type="PANTHER" id="PTHR42861">
    <property type="entry name" value="CALCIUM-TRANSPORTING ATPASE"/>
    <property type="match status" value="1"/>
</dbReference>
<protein>
    <submittedName>
        <fullName evidence="3">Uncharacterized protein</fullName>
    </submittedName>
</protein>
<dbReference type="EMBL" id="SDMP01000016">
    <property type="protein sequence ID" value="RYR04523.1"/>
    <property type="molecule type" value="Genomic_DNA"/>
</dbReference>
<feature type="transmembrane region" description="Helical" evidence="2">
    <location>
        <begin position="192"/>
        <end position="209"/>
    </location>
</feature>
<sequence length="238" mass="26874">MENNYWRKQLPQINVGGDLENAATVDQAPGTRRRFHSSNHQQQGDSVTVSGAINSRSDIHHRGRRSDTAEVFQVLIEIRFNNNVSCTAAPMTSNYMTMKITVLQNHFHVRHLHGDLHGPPTHEESKILGAAIYLQVSIISQALIFVTRSRGWSYIERPGVFLMIAFVITQLIATIVSAFLSWELAGIKAIGWSWMGIIWVYSIITYLFLDPIKFAVRYALSGRAWNLVVAKHGITRNC</sequence>
<keyword evidence="2" id="KW-0472">Membrane</keyword>
<evidence type="ECO:0000256" key="1">
    <source>
        <dbReference type="ARBA" id="ARBA00022842"/>
    </source>
</evidence>
<keyword evidence="1" id="KW-0460">Magnesium</keyword>
<reference evidence="3 4" key="1">
    <citation type="submission" date="2019-01" db="EMBL/GenBank/DDBJ databases">
        <title>Sequencing of cultivated peanut Arachis hypogaea provides insights into genome evolution and oil improvement.</title>
        <authorList>
            <person name="Chen X."/>
        </authorList>
    </citation>
    <scope>NUCLEOTIDE SEQUENCE [LARGE SCALE GENOMIC DNA]</scope>
    <source>
        <strain evidence="4">cv. Fuhuasheng</strain>
        <tissue evidence="3">Leaves</tissue>
    </source>
</reference>
<dbReference type="SUPFAM" id="SSF81665">
    <property type="entry name" value="Calcium ATPase, transmembrane domain M"/>
    <property type="match status" value="1"/>
</dbReference>
<dbReference type="Proteomes" id="UP000289738">
    <property type="component" value="Chromosome B06"/>
</dbReference>
<proteinExistence type="predicted"/>
<name>A0A444YRH3_ARAHY</name>
<accession>A0A444YRH3</accession>
<dbReference type="InterPro" id="IPR023298">
    <property type="entry name" value="ATPase_P-typ_TM_dom_sf"/>
</dbReference>
<evidence type="ECO:0000256" key="2">
    <source>
        <dbReference type="SAM" id="Phobius"/>
    </source>
</evidence>
<keyword evidence="4" id="KW-1185">Reference proteome</keyword>
<gene>
    <name evidence="3" type="ORF">Ahy_B06g084282</name>
</gene>
<keyword evidence="2" id="KW-0812">Transmembrane</keyword>
<dbReference type="AlphaFoldDB" id="A0A444YRH3"/>